<sequence length="246" mass="27582">MPTTFDMSSYETCKKEMEELKVWLGTAASSCGHRDPEALRGVGVPVQRWPRCAAALQTGRLVHVPGHILESARRMIASRQTSPNWFSSLRHRTLQQRQSDKGHQHLINVVQEVLGILSGLRARQRGVNMAKSDPVTAMQVRAMQVRAMQVKAMQLRAMQVKAMQVKAMQVTTVPGQICARYSLLTLEQPSAEPLRAHSTLTLEEPQKDIDRRVDPSISSQKQCEQEFALFCMLSDMQNVQAYIAGT</sequence>
<evidence type="ECO:0000313" key="3">
    <source>
        <dbReference type="Proteomes" id="UP000016933"/>
    </source>
</evidence>
<accession>N1PN22</accession>
<organism evidence="2 3">
    <name type="scientific">Dothistroma septosporum (strain NZE10 / CBS 128990)</name>
    <name type="common">Red band needle blight fungus</name>
    <name type="synonym">Mycosphaerella pini</name>
    <dbReference type="NCBI Taxonomy" id="675120"/>
    <lineage>
        <taxon>Eukaryota</taxon>
        <taxon>Fungi</taxon>
        <taxon>Dikarya</taxon>
        <taxon>Ascomycota</taxon>
        <taxon>Pezizomycotina</taxon>
        <taxon>Dothideomycetes</taxon>
        <taxon>Dothideomycetidae</taxon>
        <taxon>Mycosphaerellales</taxon>
        <taxon>Mycosphaerellaceae</taxon>
        <taxon>Dothistroma</taxon>
    </lineage>
</organism>
<keyword evidence="3" id="KW-1185">Reference proteome</keyword>
<protein>
    <recommendedName>
        <fullName evidence="1">DUF6604 domain-containing protein</fullName>
    </recommendedName>
</protein>
<gene>
    <name evidence="2" type="ORF">DOTSEDRAFT_71576</name>
</gene>
<dbReference type="Pfam" id="PF20253">
    <property type="entry name" value="DUF6604"/>
    <property type="match status" value="1"/>
</dbReference>
<name>N1PN22_DOTSN</name>
<feature type="domain" description="DUF6604" evidence="1">
    <location>
        <begin position="44"/>
        <end position="245"/>
    </location>
</feature>
<dbReference type="AlphaFoldDB" id="N1PN22"/>
<dbReference type="InterPro" id="IPR046539">
    <property type="entry name" value="DUF6604"/>
</dbReference>
<dbReference type="Proteomes" id="UP000016933">
    <property type="component" value="Unassembled WGS sequence"/>
</dbReference>
<dbReference type="EMBL" id="KB446539">
    <property type="protein sequence ID" value="EME43785.1"/>
    <property type="molecule type" value="Genomic_DNA"/>
</dbReference>
<evidence type="ECO:0000313" key="2">
    <source>
        <dbReference type="EMBL" id="EME43785.1"/>
    </source>
</evidence>
<reference evidence="2 3" key="2">
    <citation type="journal article" date="2012" name="PLoS Pathog.">
        <title>Diverse lifestyles and strategies of plant pathogenesis encoded in the genomes of eighteen Dothideomycetes fungi.</title>
        <authorList>
            <person name="Ohm R.A."/>
            <person name="Feau N."/>
            <person name="Henrissat B."/>
            <person name="Schoch C.L."/>
            <person name="Horwitz B.A."/>
            <person name="Barry K.W."/>
            <person name="Condon B.J."/>
            <person name="Copeland A.C."/>
            <person name="Dhillon B."/>
            <person name="Glaser F."/>
            <person name="Hesse C.N."/>
            <person name="Kosti I."/>
            <person name="LaButti K."/>
            <person name="Lindquist E.A."/>
            <person name="Lucas S."/>
            <person name="Salamov A.A."/>
            <person name="Bradshaw R.E."/>
            <person name="Ciuffetti L."/>
            <person name="Hamelin R.C."/>
            <person name="Kema G.H.J."/>
            <person name="Lawrence C."/>
            <person name="Scott J.A."/>
            <person name="Spatafora J.W."/>
            <person name="Turgeon B.G."/>
            <person name="de Wit P.J.G.M."/>
            <person name="Zhong S."/>
            <person name="Goodwin S.B."/>
            <person name="Grigoriev I.V."/>
        </authorList>
    </citation>
    <scope>NUCLEOTIDE SEQUENCE [LARGE SCALE GENOMIC DNA]</scope>
    <source>
        <strain evidence="3">NZE10 / CBS 128990</strain>
    </source>
</reference>
<dbReference type="OrthoDB" id="5238236at2759"/>
<proteinExistence type="predicted"/>
<reference evidence="3" key="1">
    <citation type="journal article" date="2012" name="PLoS Genet.">
        <title>The genomes of the fungal plant pathogens Cladosporium fulvum and Dothistroma septosporum reveal adaptation to different hosts and lifestyles but also signatures of common ancestry.</title>
        <authorList>
            <person name="de Wit P.J.G.M."/>
            <person name="van der Burgt A."/>
            <person name="Oekmen B."/>
            <person name="Stergiopoulos I."/>
            <person name="Abd-Elsalam K.A."/>
            <person name="Aerts A.L."/>
            <person name="Bahkali A.H."/>
            <person name="Beenen H.G."/>
            <person name="Chettri P."/>
            <person name="Cox M.P."/>
            <person name="Datema E."/>
            <person name="de Vries R.P."/>
            <person name="Dhillon B."/>
            <person name="Ganley A.R."/>
            <person name="Griffiths S.A."/>
            <person name="Guo Y."/>
            <person name="Hamelin R.C."/>
            <person name="Henrissat B."/>
            <person name="Kabir M.S."/>
            <person name="Jashni M.K."/>
            <person name="Kema G."/>
            <person name="Klaubauf S."/>
            <person name="Lapidus A."/>
            <person name="Levasseur A."/>
            <person name="Lindquist E."/>
            <person name="Mehrabi R."/>
            <person name="Ohm R.A."/>
            <person name="Owen T.J."/>
            <person name="Salamov A."/>
            <person name="Schwelm A."/>
            <person name="Schijlen E."/>
            <person name="Sun H."/>
            <person name="van den Burg H.A."/>
            <person name="van Ham R.C.H.J."/>
            <person name="Zhang S."/>
            <person name="Goodwin S.B."/>
            <person name="Grigoriev I.V."/>
            <person name="Collemare J."/>
            <person name="Bradshaw R.E."/>
        </authorList>
    </citation>
    <scope>NUCLEOTIDE SEQUENCE [LARGE SCALE GENOMIC DNA]</scope>
    <source>
        <strain evidence="3">NZE10 / CBS 128990</strain>
    </source>
</reference>
<dbReference type="HOGENOM" id="CLU_1129034_0_0_1"/>
<evidence type="ECO:0000259" key="1">
    <source>
        <dbReference type="Pfam" id="PF20253"/>
    </source>
</evidence>